<organism evidence="3 4">
    <name type="scientific">Paenibacillus motobuensis</name>
    <dbReference type="NCBI Taxonomy" id="295324"/>
    <lineage>
        <taxon>Bacteria</taxon>
        <taxon>Bacillati</taxon>
        <taxon>Bacillota</taxon>
        <taxon>Bacilli</taxon>
        <taxon>Bacillales</taxon>
        <taxon>Paenibacillaceae</taxon>
        <taxon>Paenibacillus</taxon>
    </lineage>
</organism>
<keyword evidence="1" id="KW-0677">Repeat</keyword>
<proteinExistence type="predicted"/>
<evidence type="ECO:0000313" key="3">
    <source>
        <dbReference type="EMBL" id="GAA0393964.1"/>
    </source>
</evidence>
<sequence>MKRRDIFGKWFIIAFLAIGSLWPGGHEVKADAPVQVVSAAGGDAFGIAAWSDGTVAGWGYNKFGQVGDGTSIHQYIPKKIAGLAHVTQVAAAQSTSFAVTAEGEVWAWGQGYSEYVNDDPVLPFQKRELPSKLEGLSDVASISTNGSAGIAVHKDGTATLWHIFYDSDYIKQIKYVPLKGVTGIKEVQIMGSKALLLDQNGKLSSLNIYNDFYGRYRTENEIKEPEFLKADVSRFAISWRDIFLLSKDGTVLQLNEKSQKFTAVSGLKGISDIQTGYNRLFALKQDGTVWQWNYNSGSKAKPFQVKGLTDISAIWGTTGQTGFALNKKGQFLAWSSEYNAGLATGSGTENSGSNGSELMITPVQQALSWKVNGEDINFYATSGLMDNKLYVPYTSVFEAMGVSISHKEVKASDPKAVPRSNTEWSFAYGDRNVSIVQGKPNEVYFNGKKSGAPAQIIYMSNSTLFPLEIICEGLGIDLKWNKATGEILIQS</sequence>
<accession>A0ABN0YH73</accession>
<gene>
    <name evidence="3" type="ORF">GCM10008933_26000</name>
</gene>
<dbReference type="InterPro" id="IPR051210">
    <property type="entry name" value="Ub_ligase/GEF_domain"/>
</dbReference>
<dbReference type="SUPFAM" id="SSF50985">
    <property type="entry name" value="RCC1/BLIP-II"/>
    <property type="match status" value="2"/>
</dbReference>
<protein>
    <recommendedName>
        <fullName evidence="2">Copper amine oxidase-like N-terminal domain-containing protein</fullName>
    </recommendedName>
</protein>
<dbReference type="Pfam" id="PF07833">
    <property type="entry name" value="Cu_amine_oxidN1"/>
    <property type="match status" value="1"/>
</dbReference>
<dbReference type="RefSeq" id="WP_343861677.1">
    <property type="nucleotide sequence ID" value="NZ_BAAACX010000009.1"/>
</dbReference>
<dbReference type="EMBL" id="BAAACX010000009">
    <property type="protein sequence ID" value="GAA0393964.1"/>
    <property type="molecule type" value="Genomic_DNA"/>
</dbReference>
<dbReference type="InterPro" id="IPR000408">
    <property type="entry name" value="Reg_chr_condens"/>
</dbReference>
<dbReference type="PANTHER" id="PTHR22870">
    <property type="entry name" value="REGULATOR OF CHROMOSOME CONDENSATION"/>
    <property type="match status" value="1"/>
</dbReference>
<dbReference type="Gene3D" id="2.130.10.30">
    <property type="entry name" value="Regulator of chromosome condensation 1/beta-lactamase-inhibitor protein II"/>
    <property type="match status" value="2"/>
</dbReference>
<feature type="domain" description="Copper amine oxidase-like N-terminal" evidence="2">
    <location>
        <begin position="370"/>
        <end position="489"/>
    </location>
</feature>
<dbReference type="InterPro" id="IPR012854">
    <property type="entry name" value="Cu_amine_oxidase-like_N"/>
</dbReference>
<name>A0ABN0YH73_9BACL</name>
<dbReference type="Proteomes" id="UP001500340">
    <property type="component" value="Unassembled WGS sequence"/>
</dbReference>
<evidence type="ECO:0000259" key="2">
    <source>
        <dbReference type="Pfam" id="PF07833"/>
    </source>
</evidence>
<evidence type="ECO:0000256" key="1">
    <source>
        <dbReference type="ARBA" id="ARBA00022737"/>
    </source>
</evidence>
<comment type="caution">
    <text evidence="3">The sequence shown here is derived from an EMBL/GenBank/DDBJ whole genome shotgun (WGS) entry which is preliminary data.</text>
</comment>
<dbReference type="PROSITE" id="PS50012">
    <property type="entry name" value="RCC1_3"/>
    <property type="match status" value="1"/>
</dbReference>
<reference evidence="3 4" key="1">
    <citation type="journal article" date="2019" name="Int. J. Syst. Evol. Microbiol.">
        <title>The Global Catalogue of Microorganisms (GCM) 10K type strain sequencing project: providing services to taxonomists for standard genome sequencing and annotation.</title>
        <authorList>
            <consortium name="The Broad Institute Genomics Platform"/>
            <consortium name="The Broad Institute Genome Sequencing Center for Infectious Disease"/>
            <person name="Wu L."/>
            <person name="Ma J."/>
        </authorList>
    </citation>
    <scope>NUCLEOTIDE SEQUENCE [LARGE SCALE GENOMIC DNA]</scope>
    <source>
        <strain evidence="3 4">JCM 12774</strain>
    </source>
</reference>
<dbReference type="Pfam" id="PF00415">
    <property type="entry name" value="RCC1"/>
    <property type="match status" value="1"/>
</dbReference>
<dbReference type="InterPro" id="IPR009091">
    <property type="entry name" value="RCC1/BLIP-II"/>
</dbReference>
<dbReference type="PANTHER" id="PTHR22870:SF466">
    <property type="entry name" value="ANKYRIN REPEAT-CONTAINING PROTEIN"/>
    <property type="match status" value="1"/>
</dbReference>
<evidence type="ECO:0000313" key="4">
    <source>
        <dbReference type="Proteomes" id="UP001500340"/>
    </source>
</evidence>
<keyword evidence="4" id="KW-1185">Reference proteome</keyword>